<dbReference type="Pfam" id="PF01663">
    <property type="entry name" value="Phosphodiest"/>
    <property type="match status" value="1"/>
</dbReference>
<accession>A0A0S8GAG7</accession>
<comment type="caution">
    <text evidence="1">The sequence shown here is derived from an EMBL/GenBank/DDBJ whole genome shotgun (WGS) entry which is preliminary data.</text>
</comment>
<evidence type="ECO:0000313" key="2">
    <source>
        <dbReference type="Proteomes" id="UP000051096"/>
    </source>
</evidence>
<dbReference type="AlphaFoldDB" id="A0A0S8GAG7"/>
<dbReference type="Gene3D" id="3.40.720.10">
    <property type="entry name" value="Alkaline Phosphatase, subunit A"/>
    <property type="match status" value="1"/>
</dbReference>
<dbReference type="SUPFAM" id="SSF53649">
    <property type="entry name" value="Alkaline phosphatase-like"/>
    <property type="match status" value="1"/>
</dbReference>
<evidence type="ECO:0008006" key="3">
    <source>
        <dbReference type="Google" id="ProtNLM"/>
    </source>
</evidence>
<reference evidence="1 2" key="1">
    <citation type="journal article" date="2015" name="Microbiome">
        <title>Genomic resolution of linkages in carbon, nitrogen, and sulfur cycling among widespread estuary sediment bacteria.</title>
        <authorList>
            <person name="Baker B.J."/>
            <person name="Lazar C.S."/>
            <person name="Teske A.P."/>
            <person name="Dick G.J."/>
        </authorList>
    </citation>
    <scope>NUCLEOTIDE SEQUENCE [LARGE SCALE GENOMIC DNA]</scope>
    <source>
        <strain evidence="1">SM23_60</strain>
    </source>
</reference>
<proteinExistence type="predicted"/>
<dbReference type="EMBL" id="LJUO01000100">
    <property type="protein sequence ID" value="KPK70147.1"/>
    <property type="molecule type" value="Genomic_DNA"/>
</dbReference>
<dbReference type="InterPro" id="IPR017850">
    <property type="entry name" value="Alkaline_phosphatase_core_sf"/>
</dbReference>
<organism evidence="1 2">
    <name type="scientific">candidate division WOR_3 bacterium SM23_60</name>
    <dbReference type="NCBI Taxonomy" id="1703780"/>
    <lineage>
        <taxon>Bacteria</taxon>
        <taxon>Bacteria division WOR-3</taxon>
    </lineage>
</organism>
<gene>
    <name evidence="1" type="ORF">AMJ87_09340</name>
</gene>
<protein>
    <recommendedName>
        <fullName evidence="3">Nucleotide pyrophosphatase</fullName>
    </recommendedName>
</protein>
<dbReference type="PANTHER" id="PTHR10151:SF120">
    <property type="entry name" value="BIS(5'-ADENOSYL)-TRIPHOSPHATASE"/>
    <property type="match status" value="1"/>
</dbReference>
<name>A0A0S8GAG7_UNCW3</name>
<dbReference type="PANTHER" id="PTHR10151">
    <property type="entry name" value="ECTONUCLEOTIDE PYROPHOSPHATASE/PHOSPHODIESTERASE"/>
    <property type="match status" value="1"/>
</dbReference>
<dbReference type="InterPro" id="IPR002591">
    <property type="entry name" value="Phosphodiest/P_Trfase"/>
</dbReference>
<sequence length="415" mass="47276">MKTFVLGLDGVPFSFLQKQFEQGKMPHFAKLAQENGFQQMNSVYPTVSSVAWTSYATGVNPGEHGIFGFVDRVANPFSITIPTARNRKAETLWHRLSQKNKRVIVINVPLTYPPEPVNGILISGFLCTDINDVAYPQAMSNYLKSKDYVIDVDAWLARESKQGFINKLHQALEKRFEIAFELMERETWDFFQLHVMETDRLLHFFWGDIEAHGAFAGETEAFFTRLDHHINMLVSKLSGQDRLLILSDHGFCGIKAEVQLNTWLEQQGLLKFTGNEKKLNKYHKDTVCYSLIPGRMYVNLKGREEKGTVLENDHDKVRADIKQRLLALVDPETNERVVDKVYMREEIYRGPLLEHAADLIAHPKNGYDLKAGTRNGIFVRTALDGMHTFDDAFICGVNMDTSGLESIQAVAERIT</sequence>
<dbReference type="GO" id="GO:0016787">
    <property type="term" value="F:hydrolase activity"/>
    <property type="evidence" value="ECO:0007669"/>
    <property type="project" value="UniProtKB-ARBA"/>
</dbReference>
<evidence type="ECO:0000313" key="1">
    <source>
        <dbReference type="EMBL" id="KPK70147.1"/>
    </source>
</evidence>
<dbReference type="Proteomes" id="UP000051096">
    <property type="component" value="Unassembled WGS sequence"/>
</dbReference>